<dbReference type="PANTHER" id="PTHR30537:SF1">
    <property type="entry name" value="HTH-TYPE TRANSCRIPTIONAL REGULATOR PGRR"/>
    <property type="match status" value="1"/>
</dbReference>
<dbReference type="GO" id="GO:0006351">
    <property type="term" value="P:DNA-templated transcription"/>
    <property type="evidence" value="ECO:0007669"/>
    <property type="project" value="TreeGrafter"/>
</dbReference>
<dbReference type="Pfam" id="PF00126">
    <property type="entry name" value="HTH_1"/>
    <property type="match status" value="1"/>
</dbReference>
<protein>
    <submittedName>
        <fullName evidence="6">LysR family transcriptional regulator</fullName>
    </submittedName>
</protein>
<keyword evidence="2" id="KW-0805">Transcription regulation</keyword>
<dbReference type="InterPro" id="IPR036390">
    <property type="entry name" value="WH_DNA-bd_sf"/>
</dbReference>
<name>A0A5J6N0B7_9PROT</name>
<dbReference type="RefSeq" id="WP_151117053.1">
    <property type="nucleotide sequence ID" value="NZ_CP042582.1"/>
</dbReference>
<dbReference type="EMBL" id="CP042582">
    <property type="protein sequence ID" value="QEX22040.1"/>
    <property type="molecule type" value="Genomic_DNA"/>
</dbReference>
<organism evidence="6 7">
    <name type="scientific">Hypericibacter adhaerens</name>
    <dbReference type="NCBI Taxonomy" id="2602016"/>
    <lineage>
        <taxon>Bacteria</taxon>
        <taxon>Pseudomonadati</taxon>
        <taxon>Pseudomonadota</taxon>
        <taxon>Alphaproteobacteria</taxon>
        <taxon>Rhodospirillales</taxon>
        <taxon>Dongiaceae</taxon>
        <taxon>Hypericibacter</taxon>
    </lineage>
</organism>
<dbReference type="Proteomes" id="UP000325797">
    <property type="component" value="Chromosome"/>
</dbReference>
<proteinExistence type="inferred from homology"/>
<evidence type="ECO:0000256" key="1">
    <source>
        <dbReference type="ARBA" id="ARBA00009437"/>
    </source>
</evidence>
<accession>A0A5J6N0B7</accession>
<reference evidence="6 7" key="1">
    <citation type="submission" date="2019-08" db="EMBL/GenBank/DDBJ databases">
        <title>Hyperibacter terrae gen. nov., sp. nov. and Hyperibacter viscosus sp. nov., two new members in the family Rhodospirillaceae isolated from the rhizosphere of Hypericum perforatum.</title>
        <authorList>
            <person name="Noviana Z."/>
        </authorList>
    </citation>
    <scope>NUCLEOTIDE SEQUENCE [LARGE SCALE GENOMIC DNA]</scope>
    <source>
        <strain evidence="6 7">R5959</strain>
    </source>
</reference>
<gene>
    <name evidence="6" type="ORF">FRZ61_19690</name>
</gene>
<dbReference type="Gene3D" id="3.40.190.290">
    <property type="match status" value="1"/>
</dbReference>
<evidence type="ECO:0000256" key="2">
    <source>
        <dbReference type="ARBA" id="ARBA00023015"/>
    </source>
</evidence>
<dbReference type="AlphaFoldDB" id="A0A5J6N0B7"/>
<dbReference type="Gene3D" id="1.10.10.10">
    <property type="entry name" value="Winged helix-like DNA-binding domain superfamily/Winged helix DNA-binding domain"/>
    <property type="match status" value="1"/>
</dbReference>
<evidence type="ECO:0000256" key="3">
    <source>
        <dbReference type="ARBA" id="ARBA00023125"/>
    </source>
</evidence>
<dbReference type="GO" id="GO:0043565">
    <property type="term" value="F:sequence-specific DNA binding"/>
    <property type="evidence" value="ECO:0007669"/>
    <property type="project" value="TreeGrafter"/>
</dbReference>
<keyword evidence="4" id="KW-0804">Transcription</keyword>
<evidence type="ECO:0000256" key="4">
    <source>
        <dbReference type="ARBA" id="ARBA00023163"/>
    </source>
</evidence>
<dbReference type="InterPro" id="IPR058163">
    <property type="entry name" value="LysR-type_TF_proteobact-type"/>
</dbReference>
<keyword evidence="7" id="KW-1185">Reference proteome</keyword>
<sequence>MIRRLPTGGFEIFLAIADGGSLRAAATAMGVRPPAISQQLKAFENEIGVSLFTRTTRSVELTDAGRALLRRARPAMSELKEALEDARGIGRARKGSIRITLPYRAYQLRIAQRLAAFQQKYPEIELELSFNEAFVDIVAERFHAGIRLGDRIDEDMVAVRLTPPLKGCYFASPAYFARHGRPRRPRDLLRHNCIRYRFIDSKRIGEWQFQGPAGPQTVTVKGNLIVNSFAAVVAAARDGLGIGWSLRAGVQEELNAGLVESVLDRFVPVRPGFYLYYPKENARIEILRLFADFMRVGRD</sequence>
<evidence type="ECO:0000313" key="6">
    <source>
        <dbReference type="EMBL" id="QEX22040.1"/>
    </source>
</evidence>
<evidence type="ECO:0000313" key="7">
    <source>
        <dbReference type="Proteomes" id="UP000325797"/>
    </source>
</evidence>
<dbReference type="SUPFAM" id="SSF53850">
    <property type="entry name" value="Periplasmic binding protein-like II"/>
    <property type="match status" value="1"/>
</dbReference>
<dbReference type="Pfam" id="PF03466">
    <property type="entry name" value="LysR_substrate"/>
    <property type="match status" value="1"/>
</dbReference>
<dbReference type="PANTHER" id="PTHR30537">
    <property type="entry name" value="HTH-TYPE TRANSCRIPTIONAL REGULATOR"/>
    <property type="match status" value="1"/>
</dbReference>
<dbReference type="OrthoDB" id="9787460at2"/>
<keyword evidence="3" id="KW-0238">DNA-binding</keyword>
<feature type="domain" description="HTH lysR-type" evidence="5">
    <location>
        <begin position="5"/>
        <end position="62"/>
    </location>
</feature>
<dbReference type="PROSITE" id="PS50931">
    <property type="entry name" value="HTH_LYSR"/>
    <property type="match status" value="1"/>
</dbReference>
<comment type="similarity">
    <text evidence="1">Belongs to the LysR transcriptional regulatory family.</text>
</comment>
<dbReference type="GO" id="GO:0003700">
    <property type="term" value="F:DNA-binding transcription factor activity"/>
    <property type="evidence" value="ECO:0007669"/>
    <property type="project" value="InterPro"/>
</dbReference>
<evidence type="ECO:0000259" key="5">
    <source>
        <dbReference type="PROSITE" id="PS50931"/>
    </source>
</evidence>
<dbReference type="FunFam" id="1.10.10.10:FF:000001">
    <property type="entry name" value="LysR family transcriptional regulator"/>
    <property type="match status" value="1"/>
</dbReference>
<dbReference type="KEGG" id="hadh:FRZ61_19690"/>
<dbReference type="InterPro" id="IPR036388">
    <property type="entry name" value="WH-like_DNA-bd_sf"/>
</dbReference>
<dbReference type="SUPFAM" id="SSF46785">
    <property type="entry name" value="Winged helix' DNA-binding domain"/>
    <property type="match status" value="1"/>
</dbReference>
<dbReference type="InterPro" id="IPR000847">
    <property type="entry name" value="LysR_HTH_N"/>
</dbReference>
<dbReference type="InterPro" id="IPR005119">
    <property type="entry name" value="LysR_subst-bd"/>
</dbReference>